<evidence type="ECO:0000313" key="3">
    <source>
        <dbReference type="EMBL" id="KAK8996746.1"/>
    </source>
</evidence>
<protein>
    <recommendedName>
        <fullName evidence="2">Reverse transcriptase zinc-binding domain-containing protein</fullName>
    </recommendedName>
</protein>
<proteinExistence type="predicted"/>
<dbReference type="Proteomes" id="UP001396334">
    <property type="component" value="Unassembled WGS sequence"/>
</dbReference>
<accession>A0ABR2Q7V3</accession>
<feature type="region of interest" description="Disordered" evidence="1">
    <location>
        <begin position="339"/>
        <end position="359"/>
    </location>
</feature>
<dbReference type="Pfam" id="PF13966">
    <property type="entry name" value="zf-RVT"/>
    <property type="match status" value="1"/>
</dbReference>
<evidence type="ECO:0000313" key="4">
    <source>
        <dbReference type="Proteomes" id="UP001396334"/>
    </source>
</evidence>
<organism evidence="3 4">
    <name type="scientific">Hibiscus sabdariffa</name>
    <name type="common">roselle</name>
    <dbReference type="NCBI Taxonomy" id="183260"/>
    <lineage>
        <taxon>Eukaryota</taxon>
        <taxon>Viridiplantae</taxon>
        <taxon>Streptophyta</taxon>
        <taxon>Embryophyta</taxon>
        <taxon>Tracheophyta</taxon>
        <taxon>Spermatophyta</taxon>
        <taxon>Magnoliopsida</taxon>
        <taxon>eudicotyledons</taxon>
        <taxon>Gunneridae</taxon>
        <taxon>Pentapetalae</taxon>
        <taxon>rosids</taxon>
        <taxon>malvids</taxon>
        <taxon>Malvales</taxon>
        <taxon>Malvaceae</taxon>
        <taxon>Malvoideae</taxon>
        <taxon>Hibiscus</taxon>
    </lineage>
</organism>
<evidence type="ECO:0000256" key="1">
    <source>
        <dbReference type="SAM" id="MobiDB-lite"/>
    </source>
</evidence>
<reference evidence="3 4" key="1">
    <citation type="journal article" date="2024" name="G3 (Bethesda)">
        <title>Genome assembly of Hibiscus sabdariffa L. provides insights into metabolisms of medicinal natural products.</title>
        <authorList>
            <person name="Kim T."/>
        </authorList>
    </citation>
    <scope>NUCLEOTIDE SEQUENCE [LARGE SCALE GENOMIC DNA]</scope>
    <source>
        <strain evidence="3">TK-2024</strain>
        <tissue evidence="3">Old leaves</tissue>
    </source>
</reference>
<keyword evidence="4" id="KW-1185">Reference proteome</keyword>
<evidence type="ECO:0000259" key="2">
    <source>
        <dbReference type="Pfam" id="PF13966"/>
    </source>
</evidence>
<dbReference type="EMBL" id="JBBPBN010000043">
    <property type="protein sequence ID" value="KAK8996746.1"/>
    <property type="molecule type" value="Genomic_DNA"/>
</dbReference>
<comment type="caution">
    <text evidence="3">The sequence shown here is derived from an EMBL/GenBank/DDBJ whole genome shotgun (WGS) entry which is preliminary data.</text>
</comment>
<name>A0ABR2Q7V3_9ROSI</name>
<sequence length="418" mass="46933">MFFADDLILYAKATVDQAVLISTILDEFGYFSGHKVNKLKSQVYFSPNTSDAMVASVSAALGFARVSDLGVYLDANLLVRDVVLDNGDWNWVLLRNLLQAPAIPHILNLPAPTSHVGSDRCCWFGGKSGAFSVKSAYIQLAQDDWDIKDAKWKMLWGLHVPERIKYFLWLSLHGRILTNENRCIRHLCEDPVCSICASSDESILHVLRDCRSTATLWSSIVPRQQLQEFFHLEIADWILYNLNSRCLLEGFNIPWNIFFAVLVWQIWKRRNSIVFSDVDIPNMVLLSHCSPFNPFFPSSNLSSLAPINGYYNGYYNTFINGNPSSLPLKEALPLLPARHDEKQHEESSSMDVEKSNGNDEETATVALRLGLAPNSLSSLADLISRFPSSSFANVQENSGSAIAADQNQTWCSDIKYVL</sequence>
<feature type="domain" description="Reverse transcriptase zinc-binding" evidence="2">
    <location>
        <begin position="131"/>
        <end position="217"/>
    </location>
</feature>
<dbReference type="InterPro" id="IPR026960">
    <property type="entry name" value="RVT-Znf"/>
</dbReference>
<gene>
    <name evidence="3" type="ORF">V6N11_020245</name>
</gene>
<feature type="compositionally biased region" description="Basic and acidic residues" evidence="1">
    <location>
        <begin position="339"/>
        <end position="357"/>
    </location>
</feature>